<evidence type="ECO:0000256" key="2">
    <source>
        <dbReference type="SAM" id="Phobius"/>
    </source>
</evidence>
<protein>
    <recommendedName>
        <fullName evidence="5">Phosphoribosylaminoimidazole-succinocarboxamide synthase</fullName>
    </recommendedName>
</protein>
<dbReference type="InterPro" id="IPR021840">
    <property type="entry name" value="DUF3433"/>
</dbReference>
<keyword evidence="4" id="KW-1185">Reference proteome</keyword>
<organism evidence="3 4">
    <name type="scientific">Canariomyces notabilis</name>
    <dbReference type="NCBI Taxonomy" id="2074819"/>
    <lineage>
        <taxon>Eukaryota</taxon>
        <taxon>Fungi</taxon>
        <taxon>Dikarya</taxon>
        <taxon>Ascomycota</taxon>
        <taxon>Pezizomycotina</taxon>
        <taxon>Sordariomycetes</taxon>
        <taxon>Sordariomycetidae</taxon>
        <taxon>Sordariales</taxon>
        <taxon>Chaetomiaceae</taxon>
        <taxon>Canariomyces</taxon>
    </lineage>
</organism>
<comment type="caution">
    <text evidence="3">The sequence shown here is derived from an EMBL/GenBank/DDBJ whole genome shotgun (WGS) entry which is preliminary data.</text>
</comment>
<feature type="transmembrane region" description="Helical" evidence="2">
    <location>
        <begin position="631"/>
        <end position="655"/>
    </location>
</feature>
<proteinExistence type="predicted"/>
<dbReference type="GeneID" id="89936901"/>
<feature type="compositionally biased region" description="Polar residues" evidence="1">
    <location>
        <begin position="154"/>
        <end position="163"/>
    </location>
</feature>
<dbReference type="Pfam" id="PF11915">
    <property type="entry name" value="DUF3433"/>
    <property type="match status" value="1"/>
</dbReference>
<sequence>MNFPNSDFDPVESPSPRLQYPNEATLPRLSRRNSQPRRLPSPVLNGLTSPSPRPSESESYAPDRIFDPPTVARAYGRPVIIEGPYRRVPDIPPLTQAHHPGWEPSGNSAIMTDFRDELARLDGVVTPGVDNTPFIQYAIEALTRDRDTGYSAVPTASSGTSGPSAYVPGLQQQQQHRYQQVGRAEQHLPNPGALPSRPPLAEIAEPLLRPQQPPRLFVPNARESAHSLAESLLKSGQRGAQPHEWMPVQREELLAKVGELRGPGIPPLTFKPWPLRAPALFAFITACTLMIAALMFCAIYSHLHSGLSGWESIHGGRYFLFRMLPQLLGAVMLLYAQFLATTMLRILPFVRLASELRQDRDGSLFQDLYPSFLLPSLIGPWNVWVPILVIWLMNLTIPLQSSLFTVILVDQTWTWATVQGVAWTLVALYLALLVSTVIVWRYWTNLESTGLIWDPRSLADIAALVSETNTADDYRGTQLARSREGIRFALRRRAGDRLGYWTWKDGRPGFWHALGSPMDDANLMPISDLAAGQRMERHDEKKHSGVTISAADRAGLIGGSADLDVEAAAPGGLSTQARHRYLPWCLRTNQLLWFTITAFVFLLAIFIASFHPATRITAGFLPGLRADPQPGAFSAADFLYSFIPSLLGMVAFLLFQPLDMHLRVLQPWASLSDPKGSPAAVSILADYPACAPVQVTVRALKNRHWRVAAISCLSTLFVLIPVLAGGVFMALTTASPVAGTQDLEVRMFPNRPGYYILLALLVLYLVALASLFPGRRAMRMPHGVTCLGEIIGFLVVGVAGAGDGGPWVGGNGAGRDDEYGNGDGAGFLKRCLGREEMLRRLGAGADMAVEMQTRWVFGFGGEPPAAGEDGAELGVRRVRRFTEKRRVRKSQIRRRGFVGW</sequence>
<dbReference type="AlphaFoldDB" id="A0AAN6T8L2"/>
<reference evidence="3" key="2">
    <citation type="submission" date="2023-05" db="EMBL/GenBank/DDBJ databases">
        <authorList>
            <consortium name="Lawrence Berkeley National Laboratory"/>
            <person name="Steindorff A."/>
            <person name="Hensen N."/>
            <person name="Bonometti L."/>
            <person name="Westerberg I."/>
            <person name="Brannstrom I.O."/>
            <person name="Guillou S."/>
            <person name="Cros-Aarteil S."/>
            <person name="Calhoun S."/>
            <person name="Haridas S."/>
            <person name="Kuo A."/>
            <person name="Mondo S."/>
            <person name="Pangilinan J."/>
            <person name="Riley R."/>
            <person name="Labutti K."/>
            <person name="Andreopoulos B."/>
            <person name="Lipzen A."/>
            <person name="Chen C."/>
            <person name="Yanf M."/>
            <person name="Daum C."/>
            <person name="Ng V."/>
            <person name="Clum A."/>
            <person name="Ohm R."/>
            <person name="Martin F."/>
            <person name="Silar P."/>
            <person name="Natvig D."/>
            <person name="Lalanne C."/>
            <person name="Gautier V."/>
            <person name="Ament-Velasquez S.L."/>
            <person name="Kruys A."/>
            <person name="Hutchinson M.I."/>
            <person name="Powell A.J."/>
            <person name="Barry K."/>
            <person name="Miller A.N."/>
            <person name="Grigoriev I.V."/>
            <person name="Debuchy R."/>
            <person name="Gladieux P."/>
            <person name="Thoren M.H."/>
            <person name="Johannesson H."/>
        </authorList>
    </citation>
    <scope>NUCLEOTIDE SEQUENCE</scope>
    <source>
        <strain evidence="3">CBS 508.74</strain>
    </source>
</reference>
<feature type="region of interest" description="Disordered" evidence="1">
    <location>
        <begin position="149"/>
        <end position="199"/>
    </location>
</feature>
<accession>A0AAN6T8L2</accession>
<dbReference type="PANTHER" id="PTHR37544">
    <property type="entry name" value="SPRAY-RELATED"/>
    <property type="match status" value="1"/>
</dbReference>
<keyword evidence="2" id="KW-0812">Transmembrane</keyword>
<evidence type="ECO:0008006" key="5">
    <source>
        <dbReference type="Google" id="ProtNLM"/>
    </source>
</evidence>
<feature type="transmembrane region" description="Helical" evidence="2">
    <location>
        <begin position="591"/>
        <end position="611"/>
    </location>
</feature>
<evidence type="ECO:0000313" key="3">
    <source>
        <dbReference type="EMBL" id="KAK4108793.1"/>
    </source>
</evidence>
<feature type="compositionally biased region" description="Low complexity" evidence="1">
    <location>
        <begin position="171"/>
        <end position="180"/>
    </location>
</feature>
<feature type="transmembrane region" description="Helical" evidence="2">
    <location>
        <begin position="280"/>
        <end position="303"/>
    </location>
</feature>
<keyword evidence="2" id="KW-1133">Transmembrane helix</keyword>
<dbReference type="Proteomes" id="UP001302812">
    <property type="component" value="Unassembled WGS sequence"/>
</dbReference>
<dbReference type="PANTHER" id="PTHR37544:SF1">
    <property type="entry name" value="PHOSPHORIBOSYLAMINOIMIDAZOLE-SUCCINOCARBOXAMIDE SYNTHASE"/>
    <property type="match status" value="1"/>
</dbReference>
<feature type="transmembrane region" description="Helical" evidence="2">
    <location>
        <begin position="413"/>
        <end position="440"/>
    </location>
</feature>
<feature type="region of interest" description="Disordered" evidence="1">
    <location>
        <begin position="1"/>
        <end position="69"/>
    </location>
</feature>
<feature type="transmembrane region" description="Helical" evidence="2">
    <location>
        <begin position="368"/>
        <end position="393"/>
    </location>
</feature>
<reference evidence="3" key="1">
    <citation type="journal article" date="2023" name="Mol. Phylogenet. Evol.">
        <title>Genome-scale phylogeny and comparative genomics of the fungal order Sordariales.</title>
        <authorList>
            <person name="Hensen N."/>
            <person name="Bonometti L."/>
            <person name="Westerberg I."/>
            <person name="Brannstrom I.O."/>
            <person name="Guillou S."/>
            <person name="Cros-Aarteil S."/>
            <person name="Calhoun S."/>
            <person name="Haridas S."/>
            <person name="Kuo A."/>
            <person name="Mondo S."/>
            <person name="Pangilinan J."/>
            <person name="Riley R."/>
            <person name="LaButti K."/>
            <person name="Andreopoulos B."/>
            <person name="Lipzen A."/>
            <person name="Chen C."/>
            <person name="Yan M."/>
            <person name="Daum C."/>
            <person name="Ng V."/>
            <person name="Clum A."/>
            <person name="Steindorff A."/>
            <person name="Ohm R.A."/>
            <person name="Martin F."/>
            <person name="Silar P."/>
            <person name="Natvig D.O."/>
            <person name="Lalanne C."/>
            <person name="Gautier V."/>
            <person name="Ament-Velasquez S.L."/>
            <person name="Kruys A."/>
            <person name="Hutchinson M.I."/>
            <person name="Powell A.J."/>
            <person name="Barry K."/>
            <person name="Miller A.N."/>
            <person name="Grigoriev I.V."/>
            <person name="Debuchy R."/>
            <person name="Gladieux P."/>
            <person name="Hiltunen Thoren M."/>
            <person name="Johannesson H."/>
        </authorList>
    </citation>
    <scope>NUCLEOTIDE SEQUENCE</scope>
    <source>
        <strain evidence="3">CBS 508.74</strain>
    </source>
</reference>
<gene>
    <name evidence="3" type="ORF">N656DRAFT_739104</name>
</gene>
<feature type="transmembrane region" description="Helical" evidence="2">
    <location>
        <begin position="707"/>
        <end position="732"/>
    </location>
</feature>
<evidence type="ECO:0000256" key="1">
    <source>
        <dbReference type="SAM" id="MobiDB-lite"/>
    </source>
</evidence>
<dbReference type="RefSeq" id="XP_064666363.1">
    <property type="nucleotide sequence ID" value="XM_064812776.1"/>
</dbReference>
<name>A0AAN6T8L2_9PEZI</name>
<dbReference type="EMBL" id="MU853360">
    <property type="protein sequence ID" value="KAK4108793.1"/>
    <property type="molecule type" value="Genomic_DNA"/>
</dbReference>
<feature type="transmembrane region" description="Helical" evidence="2">
    <location>
        <begin position="323"/>
        <end position="347"/>
    </location>
</feature>
<evidence type="ECO:0000313" key="4">
    <source>
        <dbReference type="Proteomes" id="UP001302812"/>
    </source>
</evidence>
<keyword evidence="2" id="KW-0472">Membrane</keyword>
<feature type="transmembrane region" description="Helical" evidence="2">
    <location>
        <begin position="752"/>
        <end position="772"/>
    </location>
</feature>